<dbReference type="Proteomes" id="UP000824469">
    <property type="component" value="Unassembled WGS sequence"/>
</dbReference>
<gene>
    <name evidence="2" type="ORF">KI387_013561</name>
</gene>
<organism evidence="2 3">
    <name type="scientific">Taxus chinensis</name>
    <name type="common">Chinese yew</name>
    <name type="synonym">Taxus wallichiana var. chinensis</name>
    <dbReference type="NCBI Taxonomy" id="29808"/>
    <lineage>
        <taxon>Eukaryota</taxon>
        <taxon>Viridiplantae</taxon>
        <taxon>Streptophyta</taxon>
        <taxon>Embryophyta</taxon>
        <taxon>Tracheophyta</taxon>
        <taxon>Spermatophyta</taxon>
        <taxon>Pinopsida</taxon>
        <taxon>Pinidae</taxon>
        <taxon>Conifers II</taxon>
        <taxon>Cupressales</taxon>
        <taxon>Taxaceae</taxon>
        <taxon>Taxus</taxon>
    </lineage>
</organism>
<keyword evidence="3" id="KW-1185">Reference proteome</keyword>
<evidence type="ECO:0000313" key="3">
    <source>
        <dbReference type="Proteomes" id="UP000824469"/>
    </source>
</evidence>
<dbReference type="AlphaFoldDB" id="A0AA38CNR6"/>
<feature type="region of interest" description="Disordered" evidence="1">
    <location>
        <begin position="65"/>
        <end position="86"/>
    </location>
</feature>
<protein>
    <submittedName>
        <fullName evidence="2">Uncharacterized protein</fullName>
    </submittedName>
</protein>
<name>A0AA38CNR6_TAXCH</name>
<dbReference type="EMBL" id="JAHRHJ020000009">
    <property type="protein sequence ID" value="KAH9301978.1"/>
    <property type="molecule type" value="Genomic_DNA"/>
</dbReference>
<feature type="compositionally biased region" description="Basic and acidic residues" evidence="1">
    <location>
        <begin position="74"/>
        <end position="86"/>
    </location>
</feature>
<feature type="non-terminal residue" evidence="2">
    <location>
        <position position="1"/>
    </location>
</feature>
<evidence type="ECO:0000256" key="1">
    <source>
        <dbReference type="SAM" id="MobiDB-lite"/>
    </source>
</evidence>
<evidence type="ECO:0000313" key="2">
    <source>
        <dbReference type="EMBL" id="KAH9301978.1"/>
    </source>
</evidence>
<accession>A0AA38CNR6</accession>
<proteinExistence type="predicted"/>
<feature type="non-terminal residue" evidence="2">
    <location>
        <position position="86"/>
    </location>
</feature>
<sequence>AFQQEKVEWPLHEGLILLIYENGKPALSPSLKEHMDEDDLTLVDCLTKMKANKCKFVGEDYGKDMGEDGWGEENTSRKWDMDVNLK</sequence>
<reference evidence="2 3" key="1">
    <citation type="journal article" date="2021" name="Nat. Plants">
        <title>The Taxus genome provides insights into paclitaxel biosynthesis.</title>
        <authorList>
            <person name="Xiong X."/>
            <person name="Gou J."/>
            <person name="Liao Q."/>
            <person name="Li Y."/>
            <person name="Zhou Q."/>
            <person name="Bi G."/>
            <person name="Li C."/>
            <person name="Du R."/>
            <person name="Wang X."/>
            <person name="Sun T."/>
            <person name="Guo L."/>
            <person name="Liang H."/>
            <person name="Lu P."/>
            <person name="Wu Y."/>
            <person name="Zhang Z."/>
            <person name="Ro D.K."/>
            <person name="Shang Y."/>
            <person name="Huang S."/>
            <person name="Yan J."/>
        </authorList>
    </citation>
    <scope>NUCLEOTIDE SEQUENCE [LARGE SCALE GENOMIC DNA]</scope>
    <source>
        <strain evidence="2">Ta-2019</strain>
    </source>
</reference>
<comment type="caution">
    <text evidence="2">The sequence shown here is derived from an EMBL/GenBank/DDBJ whole genome shotgun (WGS) entry which is preliminary data.</text>
</comment>